<reference evidence="5 6" key="1">
    <citation type="submission" date="2019-10" db="EMBL/GenBank/DDBJ databases">
        <title>Bifidobacterium from non-human primates.</title>
        <authorList>
            <person name="Modesto M."/>
        </authorList>
    </citation>
    <scope>NUCLEOTIDE SEQUENCE [LARGE SCALE GENOMIC DNA]</scope>
    <source>
        <strain evidence="5 6">TREC</strain>
    </source>
</reference>
<dbReference type="EMBL" id="WHZY01000001">
    <property type="protein sequence ID" value="NEG77597.1"/>
    <property type="molecule type" value="Genomic_DNA"/>
</dbReference>
<sequence length="287" mass="31919">MQEFSVLLPVYGGDSLAFFREAVRSNTVGQARRPSQLVVARDGRVPDEVEEYLVRLPGLLEPEGVAVTVVRLEECRGLAAALNEGLKACAHEFVARADADDIALPERYAVEIPVLEAGADLVGSSIQEFTQESADRGDKIERGQVRTLPAGGPELERYARMQSPLHHPSVAFRRSAVLDAGGYPERAGRFEDYLLWARLMMRGAKLRNVPDVLVLYRVDAGAYTRRGGWEMFRGELGLQRAFLKMGFVNVPQFARNVLVRAAYRLVPTGLRQRGYRAVVALRGRKRP</sequence>
<keyword evidence="3 5" id="KW-0808">Transferase</keyword>
<dbReference type="Pfam" id="PF00535">
    <property type="entry name" value="Glycos_transf_2"/>
    <property type="match status" value="1"/>
</dbReference>
<dbReference type="InterPro" id="IPR001173">
    <property type="entry name" value="Glyco_trans_2-like"/>
</dbReference>
<proteinExistence type="inferred from homology"/>
<dbReference type="Proteomes" id="UP000469763">
    <property type="component" value="Unassembled WGS sequence"/>
</dbReference>
<organism evidence="5 6">
    <name type="scientific">Bifidobacterium avesanii</name>
    <dbReference type="NCBI Taxonomy" id="1798157"/>
    <lineage>
        <taxon>Bacteria</taxon>
        <taxon>Bacillati</taxon>
        <taxon>Actinomycetota</taxon>
        <taxon>Actinomycetes</taxon>
        <taxon>Bifidobacteriales</taxon>
        <taxon>Bifidobacteriaceae</taxon>
        <taxon>Bifidobacterium</taxon>
    </lineage>
</organism>
<gene>
    <name evidence="5" type="ORF">GFD22_01075</name>
</gene>
<feature type="domain" description="Glycosyltransferase 2-like" evidence="4">
    <location>
        <begin position="5"/>
        <end position="161"/>
    </location>
</feature>
<dbReference type="Gene3D" id="3.90.550.10">
    <property type="entry name" value="Spore Coat Polysaccharide Biosynthesis Protein SpsA, Chain A"/>
    <property type="match status" value="1"/>
</dbReference>
<evidence type="ECO:0000313" key="6">
    <source>
        <dbReference type="Proteomes" id="UP000469763"/>
    </source>
</evidence>
<comment type="similarity">
    <text evidence="1">Belongs to the glycosyltransferase 2 family.</text>
</comment>
<keyword evidence="6" id="KW-1185">Reference proteome</keyword>
<evidence type="ECO:0000256" key="1">
    <source>
        <dbReference type="ARBA" id="ARBA00006739"/>
    </source>
</evidence>
<comment type="caution">
    <text evidence="5">The sequence shown here is derived from an EMBL/GenBank/DDBJ whole genome shotgun (WGS) entry which is preliminary data.</text>
</comment>
<dbReference type="PANTHER" id="PTHR43685:SF5">
    <property type="entry name" value="GLYCOSYLTRANSFERASE EPSE-RELATED"/>
    <property type="match status" value="1"/>
</dbReference>
<name>A0A7K3TET2_9BIFI</name>
<evidence type="ECO:0000256" key="3">
    <source>
        <dbReference type="ARBA" id="ARBA00022679"/>
    </source>
</evidence>
<dbReference type="AlphaFoldDB" id="A0A7K3TET2"/>
<protein>
    <submittedName>
        <fullName evidence="5">Glycosyltransferase</fullName>
    </submittedName>
</protein>
<keyword evidence="2" id="KW-0328">Glycosyltransferase</keyword>
<dbReference type="GO" id="GO:0016757">
    <property type="term" value="F:glycosyltransferase activity"/>
    <property type="evidence" value="ECO:0007669"/>
    <property type="project" value="UniProtKB-KW"/>
</dbReference>
<dbReference type="OrthoDB" id="7665907at2"/>
<dbReference type="InterPro" id="IPR050834">
    <property type="entry name" value="Glycosyltransf_2"/>
</dbReference>
<dbReference type="PANTHER" id="PTHR43685">
    <property type="entry name" value="GLYCOSYLTRANSFERASE"/>
    <property type="match status" value="1"/>
</dbReference>
<dbReference type="SUPFAM" id="SSF53448">
    <property type="entry name" value="Nucleotide-diphospho-sugar transferases"/>
    <property type="match status" value="1"/>
</dbReference>
<evidence type="ECO:0000313" key="5">
    <source>
        <dbReference type="EMBL" id="NEG77597.1"/>
    </source>
</evidence>
<evidence type="ECO:0000256" key="2">
    <source>
        <dbReference type="ARBA" id="ARBA00022676"/>
    </source>
</evidence>
<evidence type="ECO:0000259" key="4">
    <source>
        <dbReference type="Pfam" id="PF00535"/>
    </source>
</evidence>
<dbReference type="InterPro" id="IPR029044">
    <property type="entry name" value="Nucleotide-diphossugar_trans"/>
</dbReference>
<accession>A0A7K3TET2</accession>
<dbReference type="RefSeq" id="WP_152349517.1">
    <property type="nucleotide sequence ID" value="NZ_WBSN01000001.1"/>
</dbReference>